<proteinExistence type="predicted"/>
<accession>A0A814HRG7</accession>
<evidence type="ECO:0000256" key="1">
    <source>
        <dbReference type="SAM" id="MobiDB-lite"/>
    </source>
</evidence>
<organism evidence="2 4">
    <name type="scientific">Rotaria sordida</name>
    <dbReference type="NCBI Taxonomy" id="392033"/>
    <lineage>
        <taxon>Eukaryota</taxon>
        <taxon>Metazoa</taxon>
        <taxon>Spiralia</taxon>
        <taxon>Gnathifera</taxon>
        <taxon>Rotifera</taxon>
        <taxon>Eurotatoria</taxon>
        <taxon>Bdelloidea</taxon>
        <taxon>Philodinida</taxon>
        <taxon>Philodinidae</taxon>
        <taxon>Rotaria</taxon>
    </lineage>
</organism>
<gene>
    <name evidence="3" type="ORF">JXQ802_LOCUS19857</name>
    <name evidence="2" type="ORF">PYM288_LOCUS15204</name>
</gene>
<evidence type="ECO:0000313" key="4">
    <source>
        <dbReference type="Proteomes" id="UP000663854"/>
    </source>
</evidence>
<sequence>MSSEQKSDKTALAAAIAEAHRTGDDTPDIDPRKKADRENQGWLSGDQFTIAETPVAHINSTVGTKE</sequence>
<dbReference type="EMBL" id="CAJNOL010000555">
    <property type="protein sequence ID" value="CAF1114228.1"/>
    <property type="molecule type" value="Genomic_DNA"/>
</dbReference>
<protein>
    <submittedName>
        <fullName evidence="2">Uncharacterized protein</fullName>
    </submittedName>
</protein>
<evidence type="ECO:0000313" key="5">
    <source>
        <dbReference type="Proteomes" id="UP000663870"/>
    </source>
</evidence>
<feature type="compositionally biased region" description="Basic and acidic residues" evidence="1">
    <location>
        <begin position="18"/>
        <end position="39"/>
    </location>
</feature>
<feature type="region of interest" description="Disordered" evidence="1">
    <location>
        <begin position="1"/>
        <end position="48"/>
    </location>
</feature>
<dbReference type="Proteomes" id="UP000663870">
    <property type="component" value="Unassembled WGS sequence"/>
</dbReference>
<reference evidence="2" key="1">
    <citation type="submission" date="2021-02" db="EMBL/GenBank/DDBJ databases">
        <authorList>
            <person name="Nowell W R."/>
        </authorList>
    </citation>
    <scope>NUCLEOTIDE SEQUENCE</scope>
</reference>
<dbReference type="Proteomes" id="UP000663854">
    <property type="component" value="Unassembled WGS sequence"/>
</dbReference>
<comment type="caution">
    <text evidence="2">The sequence shown here is derived from an EMBL/GenBank/DDBJ whole genome shotgun (WGS) entry which is preliminary data.</text>
</comment>
<dbReference type="EMBL" id="CAJNOH010000358">
    <property type="protein sequence ID" value="CAF1012934.1"/>
    <property type="molecule type" value="Genomic_DNA"/>
</dbReference>
<dbReference type="AlphaFoldDB" id="A0A814HRG7"/>
<keyword evidence="5" id="KW-1185">Reference proteome</keyword>
<evidence type="ECO:0000313" key="3">
    <source>
        <dbReference type="EMBL" id="CAF1114228.1"/>
    </source>
</evidence>
<evidence type="ECO:0000313" key="2">
    <source>
        <dbReference type="EMBL" id="CAF1012934.1"/>
    </source>
</evidence>
<name>A0A814HRG7_9BILA</name>